<dbReference type="GeneID" id="117351436"/>
<dbReference type="Pfam" id="PF11648">
    <property type="entry name" value="RIG-I_C-RD"/>
    <property type="match status" value="1"/>
</dbReference>
<dbReference type="Proteomes" id="UP000515159">
    <property type="component" value="Chromosome 1"/>
</dbReference>
<dbReference type="PROSITE" id="PS51194">
    <property type="entry name" value="HELICASE_CTER"/>
    <property type="match status" value="1"/>
</dbReference>
<dbReference type="GO" id="GO:0005524">
    <property type="term" value="F:ATP binding"/>
    <property type="evidence" value="ECO:0007669"/>
    <property type="project" value="UniProtKB-KW"/>
</dbReference>
<feature type="domain" description="RLR CTR" evidence="22">
    <location>
        <begin position="821"/>
        <end position="951"/>
    </location>
</feature>
<name>A0A6P8Q5Z7_GEOSA</name>
<evidence type="ECO:0000256" key="3">
    <source>
        <dbReference type="ARBA" id="ARBA00012552"/>
    </source>
</evidence>
<evidence type="ECO:0000259" key="21">
    <source>
        <dbReference type="PROSITE" id="PS51194"/>
    </source>
</evidence>
<dbReference type="OrthoDB" id="416741at2759"/>
<dbReference type="InterPro" id="IPR027417">
    <property type="entry name" value="P-loop_NTPase"/>
</dbReference>
<evidence type="ECO:0000256" key="8">
    <source>
        <dbReference type="ARBA" id="ARBA00022723"/>
    </source>
</evidence>
<dbReference type="CTD" id="23586"/>
<comment type="subcellular location">
    <subcellularLocation>
        <location evidence="1">Cytoplasm</location>
    </subcellularLocation>
</comment>
<keyword evidence="10" id="KW-0547">Nucleotide-binding</keyword>
<evidence type="ECO:0000256" key="16">
    <source>
        <dbReference type="ARBA" id="ARBA00022859"/>
    </source>
</evidence>
<dbReference type="RefSeq" id="XP_033782613.1">
    <property type="nucleotide sequence ID" value="XM_033926722.1"/>
</dbReference>
<proteinExistence type="inferred from homology"/>
<dbReference type="GO" id="GO:0008270">
    <property type="term" value="F:zinc ion binding"/>
    <property type="evidence" value="ECO:0007669"/>
    <property type="project" value="TreeGrafter"/>
</dbReference>
<dbReference type="GO" id="GO:0016787">
    <property type="term" value="F:hydrolase activity"/>
    <property type="evidence" value="ECO:0007669"/>
    <property type="project" value="UniProtKB-KW"/>
</dbReference>
<sequence length="958" mass="109323">MRPDEKQSLKLFRSYLESTLCPTYILSYMKSWLTEQDTEELEAVEEKKGPTTATSVFLERLLQLEVDGVFRGFLDGLRNAGYTGLCEALENQDFQKIESLDKYRILLRNLEPSIKNNIKPTEMIPHLNCCLLPRQCEEIMQIAENRGPIAGSEKLIACLLRSDKEAWPKTFQLALETENSICMDLWDIREDNEKSAGKISEDEQDENSVTSIAFHYEEKLENANLCSSLGRTVLTNDTGTFTPETAEGSLDLDHVNILRKYQRELAKPALEGKNVIICSPTGSGKTIVALAICEHHFTTMPRDKRGKVVFLATKVPVYEQQKEVFRKHFEKEVFRKHFERKRYTVVGISGETSESVPVGEVICNNDIIVLTPQILVNNLKDGSVSCLSIFSMMIFDECHNTTKNHPYSVLMSNYLDLKLSSAPPKLPQIIGLTASIGVGKSRNLGETKEYICRLCATLDAHVISTVRENAEDLENYVSRPKKSIRQIGKRQTDPFADIISNMMAETEELAKNVYAPLENLSDIKNRSFGTQKYEQWIVDTQKKCRVLKMENKEEESLLCRTLFTYTEHLRKYNDALMINDDARTKDALAYLQEFFTNVRSGGFDVLEQALTKKFEDKQQELTRISEDEANENPKLDDLTFVLDEQYRMNPQTRTLLFVKTRALTTALKNWIEESPQLSFLKPDVLIGRGKRDQSTGMTLPSQKGVLDSFKTNGESKVLIATSVADEGIDIAQCNLVLLYEYVGNVIKMIQVRGRGRAKDSKCILVTSKTDQAEKEKINHHQEDMMNKAVNELQRLSEEQFLKQVNILQTEEKKIRDLKKCTIQPKPTGGNKRLLCSKCKTFACNTNDIRVIQAAHHAVLDESFATRFITKPHPKPKCFQGFHKRAKILCKEQKCRHDWGITGSYLTLQDISLIKIESFVVEDIETGAQYYFPKWVDVNFTMKDFDIEEMSKQAQANSQ</sequence>
<dbReference type="PROSITE" id="PS51192">
    <property type="entry name" value="HELICASE_ATP_BIND_1"/>
    <property type="match status" value="1"/>
</dbReference>
<dbReference type="CDD" id="cd15805">
    <property type="entry name" value="RIG-I_C"/>
    <property type="match status" value="1"/>
</dbReference>
<accession>A0A6P8Q5Z7</accession>
<keyword evidence="9" id="KW-0677">Repeat</keyword>
<evidence type="ECO:0000256" key="13">
    <source>
        <dbReference type="ARBA" id="ARBA00022833"/>
    </source>
</evidence>
<evidence type="ECO:0000256" key="14">
    <source>
        <dbReference type="ARBA" id="ARBA00022840"/>
    </source>
</evidence>
<evidence type="ECO:0000256" key="7">
    <source>
        <dbReference type="ARBA" id="ARBA00022588"/>
    </source>
</evidence>
<feature type="domain" description="Helicase ATP-binding" evidence="20">
    <location>
        <begin position="266"/>
        <end position="454"/>
    </location>
</feature>
<evidence type="ECO:0000256" key="1">
    <source>
        <dbReference type="ARBA" id="ARBA00004496"/>
    </source>
</evidence>
<keyword evidence="13" id="KW-0862">Zinc</keyword>
<dbReference type="EC" id="3.6.4.13" evidence="3"/>
<keyword evidence="7" id="KW-0399">Innate immunity</keyword>
<keyword evidence="23" id="KW-1185">Reference proteome</keyword>
<comment type="similarity">
    <text evidence="2">Belongs to the helicase family. RLR subfamily.</text>
</comment>
<dbReference type="PANTHER" id="PTHR14074">
    <property type="entry name" value="HELICASE WITH DEATH DOMAIN-RELATED"/>
    <property type="match status" value="1"/>
</dbReference>
<dbReference type="InterPro" id="IPR031964">
    <property type="entry name" value="CARD_dom"/>
</dbReference>
<reference evidence="24" key="1">
    <citation type="submission" date="2025-08" db="UniProtKB">
        <authorList>
            <consortium name="RefSeq"/>
        </authorList>
    </citation>
    <scope>IDENTIFICATION</scope>
</reference>
<keyword evidence="5" id="KW-1017">Isopeptide bond</keyword>
<dbReference type="GO" id="GO:0005737">
    <property type="term" value="C:cytoplasm"/>
    <property type="evidence" value="ECO:0007669"/>
    <property type="project" value="UniProtKB-SubCell"/>
</dbReference>
<evidence type="ECO:0000256" key="6">
    <source>
        <dbReference type="ARBA" id="ARBA00022553"/>
    </source>
</evidence>
<gene>
    <name evidence="24" type="primary">DDX58</name>
</gene>
<evidence type="ECO:0000313" key="24">
    <source>
        <dbReference type="RefSeq" id="XP_033782613.1"/>
    </source>
</evidence>
<dbReference type="InterPro" id="IPR051363">
    <property type="entry name" value="RLR_Helicase"/>
</dbReference>
<evidence type="ECO:0000256" key="17">
    <source>
        <dbReference type="ARBA" id="ARBA00022884"/>
    </source>
</evidence>
<dbReference type="PROSITE" id="PS51789">
    <property type="entry name" value="RLR_CTR"/>
    <property type="match status" value="1"/>
</dbReference>
<evidence type="ECO:0000256" key="10">
    <source>
        <dbReference type="ARBA" id="ARBA00022741"/>
    </source>
</evidence>
<evidence type="ECO:0000256" key="9">
    <source>
        <dbReference type="ARBA" id="ARBA00022737"/>
    </source>
</evidence>
<dbReference type="GO" id="GO:0003727">
    <property type="term" value="F:single-stranded RNA binding"/>
    <property type="evidence" value="ECO:0007669"/>
    <property type="project" value="TreeGrafter"/>
</dbReference>
<evidence type="ECO:0000259" key="22">
    <source>
        <dbReference type="PROSITE" id="PS51789"/>
    </source>
</evidence>
<dbReference type="PANTHER" id="PTHR14074:SF16">
    <property type="entry name" value="ANTIVIRAL INNATE IMMUNE RESPONSE RECEPTOR RIG-I"/>
    <property type="match status" value="1"/>
</dbReference>
<comment type="catalytic activity">
    <reaction evidence="19">
        <text>ATP + H2O = ADP + phosphate + H(+)</text>
        <dbReference type="Rhea" id="RHEA:13065"/>
        <dbReference type="ChEBI" id="CHEBI:15377"/>
        <dbReference type="ChEBI" id="CHEBI:15378"/>
        <dbReference type="ChEBI" id="CHEBI:30616"/>
        <dbReference type="ChEBI" id="CHEBI:43474"/>
        <dbReference type="ChEBI" id="CHEBI:456216"/>
        <dbReference type="EC" id="3.6.4.13"/>
    </reaction>
    <physiologicalReaction direction="left-to-right" evidence="19">
        <dbReference type="Rhea" id="RHEA:13066"/>
    </physiologicalReaction>
</comment>
<keyword evidence="6" id="KW-0597">Phosphoprotein</keyword>
<keyword evidence="8" id="KW-0479">Metal-binding</keyword>
<dbReference type="InterPro" id="IPR001650">
    <property type="entry name" value="Helicase_C-like"/>
</dbReference>
<dbReference type="InParanoid" id="A0A6P8Q5Z7"/>
<keyword evidence="18" id="KW-0051">Antiviral defense</keyword>
<keyword evidence="12" id="KW-0347">Helicase</keyword>
<dbReference type="InterPro" id="IPR021673">
    <property type="entry name" value="RLR_CTR"/>
</dbReference>
<dbReference type="InterPro" id="IPR011029">
    <property type="entry name" value="DEATH-like_dom_sf"/>
</dbReference>
<dbReference type="Pfam" id="PF16739">
    <property type="entry name" value="CARD_2"/>
    <property type="match status" value="2"/>
</dbReference>
<evidence type="ECO:0000256" key="11">
    <source>
        <dbReference type="ARBA" id="ARBA00022801"/>
    </source>
</evidence>
<evidence type="ECO:0000313" key="23">
    <source>
        <dbReference type="Proteomes" id="UP000515159"/>
    </source>
</evidence>
<keyword evidence="24" id="KW-0675">Receptor</keyword>
<dbReference type="GO" id="GO:0002753">
    <property type="term" value="P:cytoplasmic pattern recognition receptor signaling pathway"/>
    <property type="evidence" value="ECO:0007669"/>
    <property type="project" value="TreeGrafter"/>
</dbReference>
<dbReference type="GO" id="GO:0003724">
    <property type="term" value="F:RNA helicase activity"/>
    <property type="evidence" value="ECO:0007669"/>
    <property type="project" value="UniProtKB-EC"/>
</dbReference>
<keyword evidence="15" id="KW-0832">Ubl conjugation</keyword>
<dbReference type="InterPro" id="IPR041204">
    <property type="entry name" value="RIG-I-like_C"/>
</dbReference>
<dbReference type="SMART" id="SM00490">
    <property type="entry name" value="HELICc"/>
    <property type="match status" value="1"/>
</dbReference>
<dbReference type="Pfam" id="PF00270">
    <property type="entry name" value="DEAD"/>
    <property type="match status" value="1"/>
</dbReference>
<dbReference type="InterPro" id="IPR038557">
    <property type="entry name" value="RLR_C_sf"/>
</dbReference>
<evidence type="ECO:0000256" key="12">
    <source>
        <dbReference type="ARBA" id="ARBA00022806"/>
    </source>
</evidence>
<dbReference type="GO" id="GO:0140374">
    <property type="term" value="P:antiviral innate immune response"/>
    <property type="evidence" value="ECO:0007669"/>
    <property type="project" value="TreeGrafter"/>
</dbReference>
<dbReference type="FunFam" id="2.170.150.30:FF:000001">
    <property type="entry name" value="Probable ATP-dependent RNA helicase DDX58"/>
    <property type="match status" value="1"/>
</dbReference>
<organism evidence="23 24">
    <name type="scientific">Geotrypetes seraphini</name>
    <name type="common">Gaboon caecilian</name>
    <name type="synonym">Caecilia seraphini</name>
    <dbReference type="NCBI Taxonomy" id="260995"/>
    <lineage>
        <taxon>Eukaryota</taxon>
        <taxon>Metazoa</taxon>
        <taxon>Chordata</taxon>
        <taxon>Craniata</taxon>
        <taxon>Vertebrata</taxon>
        <taxon>Euteleostomi</taxon>
        <taxon>Amphibia</taxon>
        <taxon>Gymnophiona</taxon>
        <taxon>Geotrypetes</taxon>
    </lineage>
</organism>
<keyword evidence="4" id="KW-0963">Cytoplasm</keyword>
<evidence type="ECO:0000256" key="2">
    <source>
        <dbReference type="ARBA" id="ARBA00006866"/>
    </source>
</evidence>
<dbReference type="Gene3D" id="1.20.1320.30">
    <property type="match status" value="1"/>
</dbReference>
<dbReference type="Pfam" id="PF18119">
    <property type="entry name" value="RIG-I_C"/>
    <property type="match status" value="1"/>
</dbReference>
<dbReference type="CDD" id="cd12090">
    <property type="entry name" value="MDA5_ID"/>
    <property type="match status" value="1"/>
</dbReference>
<keyword evidence="17" id="KW-0694">RNA-binding</keyword>
<evidence type="ECO:0000256" key="5">
    <source>
        <dbReference type="ARBA" id="ARBA00022499"/>
    </source>
</evidence>
<dbReference type="InterPro" id="IPR014001">
    <property type="entry name" value="Helicase_ATP-bd"/>
</dbReference>
<evidence type="ECO:0000256" key="18">
    <source>
        <dbReference type="ARBA" id="ARBA00023118"/>
    </source>
</evidence>
<dbReference type="Gene3D" id="3.40.50.300">
    <property type="entry name" value="P-loop containing nucleotide triphosphate hydrolases"/>
    <property type="match status" value="2"/>
</dbReference>
<keyword evidence="11" id="KW-0378">Hydrolase</keyword>
<dbReference type="SUPFAM" id="SSF52540">
    <property type="entry name" value="P-loop containing nucleoside triphosphate hydrolases"/>
    <property type="match status" value="2"/>
</dbReference>
<dbReference type="Gene3D" id="2.170.150.30">
    <property type="entry name" value="RIG-I-like receptor, C-terminal regulatory domain"/>
    <property type="match status" value="1"/>
</dbReference>
<protein>
    <recommendedName>
        <fullName evidence="3">RNA helicase</fullName>
        <ecNumber evidence="3">3.6.4.13</ecNumber>
    </recommendedName>
</protein>
<keyword evidence="16" id="KW-0391">Immunity</keyword>
<evidence type="ECO:0000256" key="19">
    <source>
        <dbReference type="ARBA" id="ARBA00049390"/>
    </source>
</evidence>
<dbReference type="Gene3D" id="1.10.533.10">
    <property type="entry name" value="Death Domain, Fas"/>
    <property type="match status" value="2"/>
</dbReference>
<evidence type="ECO:0000259" key="20">
    <source>
        <dbReference type="PROSITE" id="PS51192"/>
    </source>
</evidence>
<dbReference type="AlphaFoldDB" id="A0A6P8Q5Z7"/>
<feature type="domain" description="Helicase C-terminal" evidence="21">
    <location>
        <begin position="634"/>
        <end position="815"/>
    </location>
</feature>
<dbReference type="FunFam" id="3.40.50.300:FF:001233">
    <property type="entry name" value="Probable ATP-dependent RNA helicase DDX58"/>
    <property type="match status" value="1"/>
</dbReference>
<dbReference type="FunCoup" id="A0A6P8Q5Z7">
    <property type="interactions" value="245"/>
</dbReference>
<dbReference type="Pfam" id="PF00271">
    <property type="entry name" value="Helicase_C"/>
    <property type="match status" value="1"/>
</dbReference>
<evidence type="ECO:0000256" key="15">
    <source>
        <dbReference type="ARBA" id="ARBA00022843"/>
    </source>
</evidence>
<dbReference type="KEGG" id="gsh:117351436"/>
<keyword evidence="14" id="KW-0067">ATP-binding</keyword>
<dbReference type="InterPro" id="IPR011545">
    <property type="entry name" value="DEAD/DEAH_box_helicase_dom"/>
</dbReference>
<dbReference type="GO" id="GO:0003725">
    <property type="term" value="F:double-stranded RNA binding"/>
    <property type="evidence" value="ECO:0007669"/>
    <property type="project" value="TreeGrafter"/>
</dbReference>
<dbReference type="SMART" id="SM00487">
    <property type="entry name" value="DEXDc"/>
    <property type="match status" value="1"/>
</dbReference>
<evidence type="ECO:0000256" key="4">
    <source>
        <dbReference type="ARBA" id="ARBA00022490"/>
    </source>
</evidence>